<dbReference type="AlphaFoldDB" id="A0A4Y3TRP8"/>
<protein>
    <submittedName>
        <fullName evidence="2">Uncharacterized protein</fullName>
    </submittedName>
</protein>
<dbReference type="OrthoDB" id="8387120at2"/>
<keyword evidence="1" id="KW-0472">Membrane</keyword>
<evidence type="ECO:0000256" key="1">
    <source>
        <dbReference type="SAM" id="Phobius"/>
    </source>
</evidence>
<keyword evidence="1" id="KW-1133">Transmembrane helix</keyword>
<dbReference type="Proteomes" id="UP000317730">
    <property type="component" value="Unassembled WGS sequence"/>
</dbReference>
<sequence length="170" mass="19316">MAVTWGDFQAVVQLSAGLNVAILSFVDISLPAIKERRRVFAKARQELEIHRKNPHKRTTEEKETHAEAVGEIDRKLFDLWQETSAFENIEDSLMKSTGVFGFFGAVLSVTLLWYSALHYNDAIRLTGEVLIVVSFCSLIGAFLINFFTASKASHYAKQCNTLRDHMRRHL</sequence>
<accession>A0A4Y3TRP8</accession>
<gene>
    <name evidence="2" type="ORF">APE01nite_02210</name>
</gene>
<name>A0A4Y3TRP8_9PROT</name>
<reference evidence="2 3" key="1">
    <citation type="submission" date="2019-06" db="EMBL/GenBank/DDBJ databases">
        <title>Whole genome shotgun sequence of Acetobacter peroxydans NBRC 13755.</title>
        <authorList>
            <person name="Hosoyama A."/>
            <person name="Uohara A."/>
            <person name="Ohji S."/>
            <person name="Ichikawa N."/>
        </authorList>
    </citation>
    <scope>NUCLEOTIDE SEQUENCE [LARGE SCALE GENOMIC DNA]</scope>
    <source>
        <strain evidence="2 3">NBRC 13755</strain>
    </source>
</reference>
<feature type="transmembrane region" description="Helical" evidence="1">
    <location>
        <begin position="129"/>
        <end position="148"/>
    </location>
</feature>
<organism evidence="2 3">
    <name type="scientific">Acetobacter peroxydans</name>
    <dbReference type="NCBI Taxonomy" id="104098"/>
    <lineage>
        <taxon>Bacteria</taxon>
        <taxon>Pseudomonadati</taxon>
        <taxon>Pseudomonadota</taxon>
        <taxon>Alphaproteobacteria</taxon>
        <taxon>Acetobacterales</taxon>
        <taxon>Acetobacteraceae</taxon>
        <taxon>Acetobacter</taxon>
    </lineage>
</organism>
<comment type="caution">
    <text evidence="2">The sequence shown here is derived from an EMBL/GenBank/DDBJ whole genome shotgun (WGS) entry which is preliminary data.</text>
</comment>
<feature type="transmembrane region" description="Helical" evidence="1">
    <location>
        <begin position="99"/>
        <end position="117"/>
    </location>
</feature>
<keyword evidence="3" id="KW-1185">Reference proteome</keyword>
<evidence type="ECO:0000313" key="2">
    <source>
        <dbReference type="EMBL" id="GEB84424.1"/>
    </source>
</evidence>
<dbReference type="RefSeq" id="WP_141374370.1">
    <property type="nucleotide sequence ID" value="NZ_BAPL01000017.1"/>
</dbReference>
<proteinExistence type="predicted"/>
<keyword evidence="1" id="KW-0812">Transmembrane</keyword>
<dbReference type="EMBL" id="BJMV01000001">
    <property type="protein sequence ID" value="GEB84424.1"/>
    <property type="molecule type" value="Genomic_DNA"/>
</dbReference>
<evidence type="ECO:0000313" key="3">
    <source>
        <dbReference type="Proteomes" id="UP000317730"/>
    </source>
</evidence>
<feature type="transmembrane region" description="Helical" evidence="1">
    <location>
        <begin position="12"/>
        <end position="33"/>
    </location>
</feature>